<evidence type="ECO:0000313" key="6">
    <source>
        <dbReference type="Proteomes" id="UP001496627"/>
    </source>
</evidence>
<dbReference type="NCBIfam" id="NF033517">
    <property type="entry name" value="transpos_IS66"/>
    <property type="match status" value="1"/>
</dbReference>
<dbReference type="InterPro" id="IPR052344">
    <property type="entry name" value="Transposase-related"/>
</dbReference>
<dbReference type="PANTHER" id="PTHR33678:SF1">
    <property type="entry name" value="BLL1576 PROTEIN"/>
    <property type="match status" value="1"/>
</dbReference>
<dbReference type="Pfam" id="PF13817">
    <property type="entry name" value="DDE_Tnp_IS66_C"/>
    <property type="match status" value="1"/>
</dbReference>
<dbReference type="Pfam" id="PF13005">
    <property type="entry name" value="zf-IS66"/>
    <property type="match status" value="1"/>
</dbReference>
<evidence type="ECO:0000259" key="1">
    <source>
        <dbReference type="Pfam" id="PF03050"/>
    </source>
</evidence>
<accession>A0ABV0LZF9</accession>
<sequence length="535" mass="60135">MNPTCSTSDPDELLAQIAALKAENGKLVEKVAELEQALVLANLKLYGPSSEKLDDRVFNEAEQAAATESVEEYSDDGGDDATAIDLPDTGLAELGEQFRKKRGRKRLPAHLPRERVEYDVPEDQKLCPCCRHPMHRMGEVVTEQLHVVTSAKVLQNARVKYACRNCERTGISTPVVIAPMPTQPLPGSVATPSTLALALVSKYVDGMPLYRLSQAFDRINVPMSRGTFSNWVIRACDLHLNRIYDALKEKLLAQPVLHGDETWVQVLKEKGRKPQNKSYMWAFRSAQDSEQPVVLFEYQPGRGKQYPQAFLGDYRGLLISDGYEAWRTISGAMHFGCMAHARRKFNDALLAMKKPGGAPMEALKVFATLYQIEKQAREDEPGDGETRHAYAFRLRQQHSVPVLITFRQWLEKISPKIAPKSKLGRAISYTLNQWDYLVRYTSDGRVPIDNNILERDIRPFCTGRKSWLFSDTVDGAKASAVVYSLVLTCRACGVDPFKWLSHVLTELPKRNREDPDIDDLLPFNFAKQVEIGVAA</sequence>
<feature type="domain" description="Transposase IS66 central" evidence="1">
    <location>
        <begin position="188"/>
        <end position="477"/>
    </location>
</feature>
<dbReference type="RefSeq" id="WP_037148278.1">
    <property type="nucleotide sequence ID" value="NZ_JBEAAL010000004.1"/>
</dbReference>
<evidence type="ECO:0000259" key="4">
    <source>
        <dbReference type="Pfam" id="PF13817"/>
    </source>
</evidence>
<evidence type="ECO:0000259" key="2">
    <source>
        <dbReference type="Pfam" id="PF13005"/>
    </source>
</evidence>
<dbReference type="InterPro" id="IPR004291">
    <property type="entry name" value="Transposase_IS66_central"/>
</dbReference>
<feature type="domain" description="Transposase TnpC homeodomain" evidence="3">
    <location>
        <begin position="34"/>
        <end position="116"/>
    </location>
</feature>
<name>A0ABV0LZF9_9HYPH</name>
<feature type="domain" description="Transposase IS66 C-terminal" evidence="4">
    <location>
        <begin position="484"/>
        <end position="522"/>
    </location>
</feature>
<comment type="caution">
    <text evidence="5">The sequence shown here is derived from an EMBL/GenBank/DDBJ whole genome shotgun (WGS) entry which is preliminary data.</text>
</comment>
<dbReference type="EMBL" id="JBEAAL010000004">
    <property type="protein sequence ID" value="MEQ1404993.1"/>
    <property type="molecule type" value="Genomic_DNA"/>
</dbReference>
<protein>
    <submittedName>
        <fullName evidence="5">IS66 family transposase</fullName>
    </submittedName>
</protein>
<gene>
    <name evidence="5" type="ORF">ABK249_08630</name>
</gene>
<dbReference type="Pfam" id="PF03050">
    <property type="entry name" value="DDE_Tnp_IS66"/>
    <property type="match status" value="1"/>
</dbReference>
<dbReference type="Proteomes" id="UP001496627">
    <property type="component" value="Unassembled WGS sequence"/>
</dbReference>
<evidence type="ECO:0000313" key="5">
    <source>
        <dbReference type="EMBL" id="MEQ1404993.1"/>
    </source>
</evidence>
<dbReference type="Pfam" id="PF13007">
    <property type="entry name" value="LZ_Tnp_IS66"/>
    <property type="match status" value="1"/>
</dbReference>
<dbReference type="PANTHER" id="PTHR33678">
    <property type="entry name" value="BLL1576 PROTEIN"/>
    <property type="match status" value="1"/>
</dbReference>
<proteinExistence type="predicted"/>
<dbReference type="InterPro" id="IPR024463">
    <property type="entry name" value="Transposase_TnpC_homeodom"/>
</dbReference>
<dbReference type="InterPro" id="IPR024474">
    <property type="entry name" value="Znf_dom_IS66"/>
</dbReference>
<keyword evidence="6" id="KW-1185">Reference proteome</keyword>
<organism evidence="5 6">
    <name type="scientific">Neorhizobium phenanthreniclasticum</name>
    <dbReference type="NCBI Taxonomy" id="3157917"/>
    <lineage>
        <taxon>Bacteria</taxon>
        <taxon>Pseudomonadati</taxon>
        <taxon>Pseudomonadota</taxon>
        <taxon>Alphaproteobacteria</taxon>
        <taxon>Hyphomicrobiales</taxon>
        <taxon>Rhizobiaceae</taxon>
        <taxon>Rhizobium/Agrobacterium group</taxon>
        <taxon>Neorhizobium</taxon>
    </lineage>
</organism>
<reference evidence="5 6" key="1">
    <citation type="submission" date="2024-05" db="EMBL/GenBank/DDBJ databases">
        <title>Neorhizobium sp. Rsf11, a plant growth promoting and heavy metal resistant PAH-degrader.</title>
        <authorList>
            <person name="Golubev S.N."/>
            <person name="Muratova A.Y."/>
            <person name="Markelova M.I."/>
        </authorList>
    </citation>
    <scope>NUCLEOTIDE SEQUENCE [LARGE SCALE GENOMIC DNA]</scope>
    <source>
        <strain evidence="5 6">Rsf11</strain>
    </source>
</reference>
<evidence type="ECO:0000259" key="3">
    <source>
        <dbReference type="Pfam" id="PF13007"/>
    </source>
</evidence>
<dbReference type="InterPro" id="IPR039552">
    <property type="entry name" value="IS66_C"/>
</dbReference>
<feature type="domain" description="Transposase IS66 zinc-finger binding" evidence="2">
    <location>
        <begin position="125"/>
        <end position="167"/>
    </location>
</feature>